<evidence type="ECO:0000313" key="5">
    <source>
        <dbReference type="EMBL" id="KAF9535063.1"/>
    </source>
</evidence>
<dbReference type="GO" id="GO:0005576">
    <property type="term" value="C:extracellular region"/>
    <property type="evidence" value="ECO:0007669"/>
    <property type="project" value="UniProtKB-SubCell"/>
</dbReference>
<keyword evidence="3" id="KW-0964">Secreted</keyword>
<dbReference type="InterPro" id="IPR009330">
    <property type="entry name" value="LipoPS_heptP_kinase"/>
</dbReference>
<dbReference type="Proteomes" id="UP000807306">
    <property type="component" value="Unassembled WGS sequence"/>
</dbReference>
<dbReference type="AlphaFoldDB" id="A0A9P6EUH4"/>
<feature type="domain" description="Crinkler effector protein N-terminal" evidence="4">
    <location>
        <begin position="4"/>
        <end position="68"/>
    </location>
</feature>
<proteinExistence type="predicted"/>
<dbReference type="GO" id="GO:0043657">
    <property type="term" value="C:host cell"/>
    <property type="evidence" value="ECO:0007669"/>
    <property type="project" value="UniProtKB-SubCell"/>
</dbReference>
<dbReference type="OrthoDB" id="4062651at2759"/>
<dbReference type="InterPro" id="IPR011009">
    <property type="entry name" value="Kinase-like_dom_sf"/>
</dbReference>
<protein>
    <recommendedName>
        <fullName evidence="4">Crinkler effector protein N-terminal domain-containing protein</fullName>
    </recommendedName>
</protein>
<keyword evidence="6" id="KW-1185">Reference proteome</keyword>
<evidence type="ECO:0000256" key="3">
    <source>
        <dbReference type="ARBA" id="ARBA00022525"/>
    </source>
</evidence>
<dbReference type="InterPro" id="IPR045379">
    <property type="entry name" value="Crinkler_N"/>
</dbReference>
<dbReference type="Pfam" id="PF20147">
    <property type="entry name" value="Crinkler"/>
    <property type="match status" value="1"/>
</dbReference>
<evidence type="ECO:0000256" key="2">
    <source>
        <dbReference type="ARBA" id="ARBA00004613"/>
    </source>
</evidence>
<comment type="caution">
    <text evidence="5">The sequence shown here is derived from an EMBL/GenBank/DDBJ whole genome shotgun (WGS) entry which is preliminary data.</text>
</comment>
<dbReference type="EMBL" id="MU157825">
    <property type="protein sequence ID" value="KAF9535063.1"/>
    <property type="molecule type" value="Genomic_DNA"/>
</dbReference>
<sequence length="403" mass="45373">MSKLTLNCVFFGETEENIFSVEVSAEDSVNTLKILIKDLNALLNVPIRKIQLYQVSFPWAQILKSQSRSVDALKSRDIRPANPQMAIATRSGEDASAPSSVGYGDNIFIDEQPTLLQVDEELVPDVGQLFSVATDLYKSEFLRQARTNPLLGRLLGISYGHNQAQTTTSIKTPQSDAARISEVAGIFVQTEYSLELGIGGDALLLAARTDINCILPQPIYNDDGLFQPLTFTGRFTFVNWTPRDNRRSLFRTQYGDDQTIVKFCSTYSTHAHQILSDAGFAPKLFYDTRLRGGIWMIVMEYISTTNLADQLTPSAKLPDGLRMRIRKIIQLLHDNNVVFGDLRRPNVLMKIQEPLLIDFDWAGEHSNDRYPPQMNMVDIQWPNGVGPNAIMDKAHDLQMLEWL</sequence>
<organism evidence="5 6">
    <name type="scientific">Crepidotus variabilis</name>
    <dbReference type="NCBI Taxonomy" id="179855"/>
    <lineage>
        <taxon>Eukaryota</taxon>
        <taxon>Fungi</taxon>
        <taxon>Dikarya</taxon>
        <taxon>Basidiomycota</taxon>
        <taxon>Agaricomycotina</taxon>
        <taxon>Agaricomycetes</taxon>
        <taxon>Agaricomycetidae</taxon>
        <taxon>Agaricales</taxon>
        <taxon>Agaricineae</taxon>
        <taxon>Crepidotaceae</taxon>
        <taxon>Crepidotus</taxon>
    </lineage>
</organism>
<reference evidence="5" key="1">
    <citation type="submission" date="2020-11" db="EMBL/GenBank/DDBJ databases">
        <authorList>
            <consortium name="DOE Joint Genome Institute"/>
            <person name="Ahrendt S."/>
            <person name="Riley R."/>
            <person name="Andreopoulos W."/>
            <person name="Labutti K."/>
            <person name="Pangilinan J."/>
            <person name="Ruiz-Duenas F.J."/>
            <person name="Barrasa J.M."/>
            <person name="Sanchez-Garcia M."/>
            <person name="Camarero S."/>
            <person name="Miyauchi S."/>
            <person name="Serrano A."/>
            <person name="Linde D."/>
            <person name="Babiker R."/>
            <person name="Drula E."/>
            <person name="Ayuso-Fernandez I."/>
            <person name="Pacheco R."/>
            <person name="Padilla G."/>
            <person name="Ferreira P."/>
            <person name="Barriuso J."/>
            <person name="Kellner H."/>
            <person name="Castanera R."/>
            <person name="Alfaro M."/>
            <person name="Ramirez L."/>
            <person name="Pisabarro A.G."/>
            <person name="Kuo A."/>
            <person name="Tritt A."/>
            <person name="Lipzen A."/>
            <person name="He G."/>
            <person name="Yan M."/>
            <person name="Ng V."/>
            <person name="Cullen D."/>
            <person name="Martin F."/>
            <person name="Rosso M.-N."/>
            <person name="Henrissat B."/>
            <person name="Hibbett D."/>
            <person name="Martinez A.T."/>
            <person name="Grigoriev I.V."/>
        </authorList>
    </citation>
    <scope>NUCLEOTIDE SEQUENCE</scope>
    <source>
        <strain evidence="5">CBS 506.95</strain>
    </source>
</reference>
<dbReference type="Pfam" id="PF06176">
    <property type="entry name" value="WaaY"/>
    <property type="match status" value="1"/>
</dbReference>
<dbReference type="SUPFAM" id="SSF56112">
    <property type="entry name" value="Protein kinase-like (PK-like)"/>
    <property type="match status" value="1"/>
</dbReference>
<evidence type="ECO:0000259" key="4">
    <source>
        <dbReference type="Pfam" id="PF20147"/>
    </source>
</evidence>
<evidence type="ECO:0000256" key="1">
    <source>
        <dbReference type="ARBA" id="ARBA00004340"/>
    </source>
</evidence>
<accession>A0A9P6EUH4</accession>
<name>A0A9P6EUH4_9AGAR</name>
<gene>
    <name evidence="5" type="ORF">CPB83DRAFT_879289</name>
</gene>
<comment type="subcellular location">
    <subcellularLocation>
        <location evidence="1">Host cell</location>
    </subcellularLocation>
    <subcellularLocation>
        <location evidence="2">Secreted</location>
    </subcellularLocation>
</comment>
<dbReference type="Gene3D" id="1.10.510.10">
    <property type="entry name" value="Transferase(Phosphotransferase) domain 1"/>
    <property type="match status" value="1"/>
</dbReference>
<evidence type="ECO:0000313" key="6">
    <source>
        <dbReference type="Proteomes" id="UP000807306"/>
    </source>
</evidence>